<proteinExistence type="predicted"/>
<comment type="caution">
    <text evidence="2">The sequence shown here is derived from an EMBL/GenBank/DDBJ whole genome shotgun (WGS) entry which is preliminary data.</text>
</comment>
<dbReference type="AlphaFoldDB" id="A0A8I3A5X5"/>
<name>A0A8I3A5X5_9AGAM</name>
<reference evidence="2" key="1">
    <citation type="submission" date="2021-03" db="EMBL/GenBank/DDBJ databases">
        <title>Evolutionary innovations through gain and loss of genes in the ectomycorrhizal Boletales.</title>
        <authorList>
            <person name="Wu G."/>
            <person name="Miyauchi S."/>
            <person name="Morin E."/>
            <person name="Yang Z.-L."/>
            <person name="Xu J."/>
            <person name="Martin F.M."/>
        </authorList>
    </citation>
    <scope>NUCLEOTIDE SEQUENCE</scope>
    <source>
        <strain evidence="2">BR01</strain>
    </source>
</reference>
<organism evidence="2 3">
    <name type="scientific">Boletus reticuloceps</name>
    <dbReference type="NCBI Taxonomy" id="495285"/>
    <lineage>
        <taxon>Eukaryota</taxon>
        <taxon>Fungi</taxon>
        <taxon>Dikarya</taxon>
        <taxon>Basidiomycota</taxon>
        <taxon>Agaricomycotina</taxon>
        <taxon>Agaricomycetes</taxon>
        <taxon>Agaricomycetidae</taxon>
        <taxon>Boletales</taxon>
        <taxon>Boletineae</taxon>
        <taxon>Boletaceae</taxon>
        <taxon>Boletoideae</taxon>
        <taxon>Boletus</taxon>
    </lineage>
</organism>
<dbReference type="OrthoDB" id="10642308at2759"/>
<feature type="region of interest" description="Disordered" evidence="1">
    <location>
        <begin position="1"/>
        <end position="100"/>
    </location>
</feature>
<gene>
    <name evidence="2" type="ORF">JVT61DRAFT_10814</name>
</gene>
<accession>A0A8I3A5X5</accession>
<evidence type="ECO:0000313" key="3">
    <source>
        <dbReference type="Proteomes" id="UP000683000"/>
    </source>
</evidence>
<protein>
    <submittedName>
        <fullName evidence="2">Uncharacterized protein</fullName>
    </submittedName>
</protein>
<dbReference type="EMBL" id="JAGFBS010000042">
    <property type="protein sequence ID" value="KAG6370940.1"/>
    <property type="molecule type" value="Genomic_DNA"/>
</dbReference>
<feature type="compositionally biased region" description="Polar residues" evidence="1">
    <location>
        <begin position="35"/>
        <end position="53"/>
    </location>
</feature>
<evidence type="ECO:0000256" key="1">
    <source>
        <dbReference type="SAM" id="MobiDB-lite"/>
    </source>
</evidence>
<feature type="compositionally biased region" description="Polar residues" evidence="1">
    <location>
        <begin position="82"/>
        <end position="100"/>
    </location>
</feature>
<evidence type="ECO:0000313" key="2">
    <source>
        <dbReference type="EMBL" id="KAG6370940.1"/>
    </source>
</evidence>
<sequence>MNGDNGTDAHPKRATLLSARLRDTENAATPELRSHQQVQIFESPNTVDISPQSDPEDDDHGSPPSVPCATSHKRKRIDPKQPLQTDLASDPENQPSTSSQLVKGVIYALNLYLIYIDFR</sequence>
<keyword evidence="3" id="KW-1185">Reference proteome</keyword>
<dbReference type="Proteomes" id="UP000683000">
    <property type="component" value="Unassembled WGS sequence"/>
</dbReference>